<feature type="domain" description="Glycosyltransferase 2-like" evidence="1">
    <location>
        <begin position="260"/>
        <end position="365"/>
    </location>
</feature>
<evidence type="ECO:0000313" key="2">
    <source>
        <dbReference type="EMBL" id="SHH59424.1"/>
    </source>
</evidence>
<dbReference type="STRING" id="1123282.SAMN02745823_00409"/>
<dbReference type="EMBL" id="FQXV01000001">
    <property type="protein sequence ID" value="SHH59424.1"/>
    <property type="molecule type" value="Genomic_DNA"/>
</dbReference>
<dbReference type="InterPro" id="IPR001173">
    <property type="entry name" value="Glyco_trans_2-like"/>
</dbReference>
<accession>A0A1M5U8W9</accession>
<keyword evidence="2" id="KW-0808">Transferase</keyword>
<keyword evidence="3" id="KW-1185">Reference proteome</keyword>
<dbReference type="SUPFAM" id="SSF53448">
    <property type="entry name" value="Nucleotide-diphospho-sugar transferases"/>
    <property type="match status" value="1"/>
</dbReference>
<name>A0A1M5U8W9_9FIRM</name>
<dbReference type="InterPro" id="IPR029044">
    <property type="entry name" value="Nucleotide-diphossugar_trans"/>
</dbReference>
<reference evidence="2 3" key="1">
    <citation type="submission" date="2016-11" db="EMBL/GenBank/DDBJ databases">
        <authorList>
            <person name="Jaros S."/>
            <person name="Januszkiewicz K."/>
            <person name="Wedrychowicz H."/>
        </authorList>
    </citation>
    <scope>NUCLEOTIDE SEQUENCE [LARGE SCALE GENOMIC DNA]</scope>
    <source>
        <strain evidence="2 3">DSM 10068</strain>
    </source>
</reference>
<dbReference type="GO" id="GO:0016740">
    <property type="term" value="F:transferase activity"/>
    <property type="evidence" value="ECO:0007669"/>
    <property type="project" value="UniProtKB-KW"/>
</dbReference>
<gene>
    <name evidence="2" type="ORF">SAMN02745823_00409</name>
</gene>
<dbReference type="AlphaFoldDB" id="A0A1M5U8W9"/>
<evidence type="ECO:0000313" key="3">
    <source>
        <dbReference type="Proteomes" id="UP000183995"/>
    </source>
</evidence>
<protein>
    <submittedName>
        <fullName evidence="2">Glycosyl transferase family 2</fullName>
    </submittedName>
</protein>
<dbReference type="Pfam" id="PF00535">
    <property type="entry name" value="Glycos_transf_2"/>
    <property type="match status" value="1"/>
</dbReference>
<dbReference type="Proteomes" id="UP000183995">
    <property type="component" value="Unassembled WGS sequence"/>
</dbReference>
<sequence length="550" mass="60676">MASIPMKIHPNNEMSEMLKNGTAKIINHKFLPYWYLNIKRSAAEDFKSPGTKNENPGGTSGTDETILELGMKTVILPLTMPGIQTEESGQIVLPAEPPAAAPDITPEAELPAPAADITPVAAPSAPEADMTPEEEVPAVVTDVPPETALSALATDVPPETAAPVTAADIVPEIALSAPATDVTPEAAPLAPVPGVTTRVIQPEAAPGGLIAEIHFEGDPSAIILGATPGFVTSDPAIVPAHADCGPEEENPEYPPYINFITFNRLGLTMRNLTNLLDSDEDFELNIIDCNSQDNSWDYIQSLTDRRIKSRIRFDKNCGPIFATNFALSRRKPYQYFIAMDSDTFIKTKNWIARFMEVFSAFPEVGLLGLMRDNPYPRYLPPIIPKINGAVAYLELKNADIDASMDFIPGQLQCLRPRLLKEIGYWSEENGFGDAEISPRIVHYTNFKVGFITTIEIDMTQRITCEECTGKPFCTLSRSICDCFMMSRLYNKNESFVAKNTWKFTQTFQELKEGQRTAYCASVHDPESVQAHKYNADWAYDNFNHYIVNAN</sequence>
<evidence type="ECO:0000259" key="1">
    <source>
        <dbReference type="Pfam" id="PF00535"/>
    </source>
</evidence>
<dbReference type="Gene3D" id="3.90.550.10">
    <property type="entry name" value="Spore Coat Polysaccharide Biosynthesis Protein SpsA, Chain A"/>
    <property type="match status" value="1"/>
</dbReference>
<organism evidence="2 3">
    <name type="scientific">Sporobacter termitidis DSM 10068</name>
    <dbReference type="NCBI Taxonomy" id="1123282"/>
    <lineage>
        <taxon>Bacteria</taxon>
        <taxon>Bacillati</taxon>
        <taxon>Bacillota</taxon>
        <taxon>Clostridia</taxon>
        <taxon>Eubacteriales</taxon>
        <taxon>Oscillospiraceae</taxon>
        <taxon>Sporobacter</taxon>
    </lineage>
</organism>
<dbReference type="CDD" id="cd00761">
    <property type="entry name" value="Glyco_tranf_GTA_type"/>
    <property type="match status" value="1"/>
</dbReference>
<proteinExistence type="predicted"/>